<dbReference type="Proteomes" id="UP000824998">
    <property type="component" value="Unassembled WGS sequence"/>
</dbReference>
<dbReference type="OrthoDB" id="361039at2759"/>
<evidence type="ECO:0000313" key="9">
    <source>
        <dbReference type="Proteomes" id="UP000824998"/>
    </source>
</evidence>
<dbReference type="Gene3D" id="3.40.50.1820">
    <property type="entry name" value="alpha/beta hydrolase"/>
    <property type="match status" value="1"/>
</dbReference>
<dbReference type="GO" id="GO:0005739">
    <property type="term" value="C:mitochondrion"/>
    <property type="evidence" value="ECO:0007669"/>
    <property type="project" value="UniProtKB-SubCell"/>
</dbReference>
<evidence type="ECO:0000256" key="5">
    <source>
        <dbReference type="ARBA" id="ARBA00023128"/>
    </source>
</evidence>
<evidence type="ECO:0000256" key="3">
    <source>
        <dbReference type="ARBA" id="ARBA00004370"/>
    </source>
</evidence>
<comment type="caution">
    <text evidence="8">The sequence shown here is derived from an EMBL/GenBank/DDBJ whole genome shotgun (WGS) entry which is preliminary data.</text>
</comment>
<protein>
    <recommendedName>
        <fullName evidence="10">DUF676 domain-containing protein</fullName>
    </recommendedName>
</protein>
<feature type="compositionally biased region" description="Polar residues" evidence="7">
    <location>
        <begin position="510"/>
        <end position="539"/>
    </location>
</feature>
<evidence type="ECO:0000256" key="2">
    <source>
        <dbReference type="ARBA" id="ARBA00004240"/>
    </source>
</evidence>
<organism evidence="8 9">
    <name type="scientific">Amylocarpus encephaloides</name>
    <dbReference type="NCBI Taxonomy" id="45428"/>
    <lineage>
        <taxon>Eukaryota</taxon>
        <taxon>Fungi</taxon>
        <taxon>Dikarya</taxon>
        <taxon>Ascomycota</taxon>
        <taxon>Pezizomycotina</taxon>
        <taxon>Leotiomycetes</taxon>
        <taxon>Helotiales</taxon>
        <taxon>Helotiales incertae sedis</taxon>
        <taxon>Amylocarpus</taxon>
    </lineage>
</organism>
<feature type="compositionally biased region" description="Low complexity" evidence="7">
    <location>
        <begin position="556"/>
        <end position="575"/>
    </location>
</feature>
<feature type="compositionally biased region" description="Polar residues" evidence="7">
    <location>
        <begin position="409"/>
        <end position="422"/>
    </location>
</feature>
<dbReference type="PANTHER" id="PTHR48182">
    <property type="entry name" value="PROTEIN SERAC1"/>
    <property type="match status" value="1"/>
</dbReference>
<sequence length="585" mass="66327">MLRNRGYGHNTSQPKIVFIAYSLGGYIVKKCLEILSEDVSRYGSIFNSITNIVFFASPHREDEAANHGLLAVRITKELEPQASWDFLVALGRSTKKFEDLNQRFLNIMGSQYNSIRIVNFYETIAPVLTPWVTFILNRHSATIGMSQESAIGLRADHRNICKFSDINDQNYRLVIIEIQRLLNGAKPLDYLPEQSNPRPTNNGILPYQYEPNPALGHPSIFSGSILDRPAIHPPKFQQEGNYYFTFGNTFDTTQPPPADEPKSTEASSGFKIASEMAERGIGLFQGLADLGKDWISEVKGKKDPSDAFISAQPRPEMRNSLKQRENIQTISPSQPRPERRNSLKQRENIQTISPSQPRPERRNSLKQRENIQTISPSQPRPERRNSLKQRENIQTIFPSQPRPERRNSLKQSAICPSQPQGFQLSPVSSSSTSLQPLTSHRSPSHWFTSQPPFTRKPTVHQNRPPRRSSSNPQLQYPQSQYPQSQYPQSQYPQPALVRPVTPPLQRRGRSPSQRYTTYLQDPLQTPTFGSRRTSMSSSLVRPPIAAPISSKNPKASYSRIRSTTRTFTTTLRSPSIGRNRGPRNS</sequence>
<gene>
    <name evidence="8" type="ORF">BJ875DRAFT_443053</name>
</gene>
<dbReference type="PANTHER" id="PTHR48182:SF2">
    <property type="entry name" value="PROTEIN SERAC1"/>
    <property type="match status" value="1"/>
</dbReference>
<feature type="compositionally biased region" description="Basic and acidic residues" evidence="7">
    <location>
        <begin position="380"/>
        <end position="391"/>
    </location>
</feature>
<dbReference type="AlphaFoldDB" id="A0A9P7YF80"/>
<keyword evidence="9" id="KW-1185">Reference proteome</keyword>
<feature type="compositionally biased region" description="Basic and acidic residues" evidence="7">
    <location>
        <begin position="336"/>
        <end position="347"/>
    </location>
</feature>
<dbReference type="EMBL" id="MU251543">
    <property type="protein sequence ID" value="KAG9232540.1"/>
    <property type="molecule type" value="Genomic_DNA"/>
</dbReference>
<evidence type="ECO:0000256" key="1">
    <source>
        <dbReference type="ARBA" id="ARBA00004173"/>
    </source>
</evidence>
<reference evidence="8" key="1">
    <citation type="journal article" date="2021" name="IMA Fungus">
        <title>Genomic characterization of three marine fungi, including Emericellopsis atlantica sp. nov. with signatures of a generalist lifestyle and marine biomass degradation.</title>
        <authorList>
            <person name="Hagestad O.C."/>
            <person name="Hou L."/>
            <person name="Andersen J.H."/>
            <person name="Hansen E.H."/>
            <person name="Altermark B."/>
            <person name="Li C."/>
            <person name="Kuhnert E."/>
            <person name="Cox R.J."/>
            <person name="Crous P.W."/>
            <person name="Spatafora J.W."/>
            <person name="Lail K."/>
            <person name="Amirebrahimi M."/>
            <person name="Lipzen A."/>
            <person name="Pangilinan J."/>
            <person name="Andreopoulos W."/>
            <person name="Hayes R.D."/>
            <person name="Ng V."/>
            <person name="Grigoriev I.V."/>
            <person name="Jackson S.A."/>
            <person name="Sutton T.D.S."/>
            <person name="Dobson A.D.W."/>
            <person name="Rama T."/>
        </authorList>
    </citation>
    <scope>NUCLEOTIDE SEQUENCE</scope>
    <source>
        <strain evidence="8">TRa018bII</strain>
    </source>
</reference>
<keyword evidence="4" id="KW-0256">Endoplasmic reticulum</keyword>
<evidence type="ECO:0000256" key="7">
    <source>
        <dbReference type="SAM" id="MobiDB-lite"/>
    </source>
</evidence>
<feature type="region of interest" description="Disordered" evidence="7">
    <location>
        <begin position="298"/>
        <end position="585"/>
    </location>
</feature>
<feature type="compositionally biased region" description="Low complexity" evidence="7">
    <location>
        <begin position="468"/>
        <end position="494"/>
    </location>
</feature>
<evidence type="ECO:0000313" key="8">
    <source>
        <dbReference type="EMBL" id="KAG9232540.1"/>
    </source>
</evidence>
<name>A0A9P7YF80_9HELO</name>
<dbReference type="InterPro" id="IPR029058">
    <property type="entry name" value="AB_hydrolase_fold"/>
</dbReference>
<feature type="compositionally biased region" description="Basic and acidic residues" evidence="7">
    <location>
        <begin position="315"/>
        <end position="325"/>
    </location>
</feature>
<keyword evidence="5" id="KW-0496">Mitochondrion</keyword>
<dbReference type="SUPFAM" id="SSF53474">
    <property type="entry name" value="alpha/beta-Hydrolases"/>
    <property type="match status" value="1"/>
</dbReference>
<proteinExistence type="predicted"/>
<feature type="compositionally biased region" description="Basic and acidic residues" evidence="7">
    <location>
        <begin position="358"/>
        <end position="369"/>
    </location>
</feature>
<evidence type="ECO:0000256" key="6">
    <source>
        <dbReference type="ARBA" id="ARBA00023136"/>
    </source>
</evidence>
<evidence type="ECO:0000256" key="4">
    <source>
        <dbReference type="ARBA" id="ARBA00022824"/>
    </source>
</evidence>
<evidence type="ECO:0008006" key="10">
    <source>
        <dbReference type="Google" id="ProtNLM"/>
    </source>
</evidence>
<dbReference type="InterPro" id="IPR052374">
    <property type="entry name" value="SERAC1"/>
</dbReference>
<comment type="subcellular location">
    <subcellularLocation>
        <location evidence="2">Endoplasmic reticulum</location>
    </subcellularLocation>
    <subcellularLocation>
        <location evidence="3">Membrane</location>
    </subcellularLocation>
    <subcellularLocation>
        <location evidence="1">Mitochondrion</location>
    </subcellularLocation>
</comment>
<keyword evidence="6" id="KW-0472">Membrane</keyword>
<feature type="region of interest" description="Disordered" evidence="7">
    <location>
        <begin position="246"/>
        <end position="268"/>
    </location>
</feature>
<dbReference type="GO" id="GO:0005783">
    <property type="term" value="C:endoplasmic reticulum"/>
    <property type="evidence" value="ECO:0007669"/>
    <property type="project" value="UniProtKB-SubCell"/>
</dbReference>
<dbReference type="GO" id="GO:0016020">
    <property type="term" value="C:membrane"/>
    <property type="evidence" value="ECO:0007669"/>
    <property type="project" value="UniProtKB-SubCell"/>
</dbReference>
<feature type="compositionally biased region" description="Low complexity" evidence="7">
    <location>
        <begin position="423"/>
        <end position="439"/>
    </location>
</feature>
<accession>A0A9P7YF80</accession>